<evidence type="ECO:0000256" key="11">
    <source>
        <dbReference type="ARBA" id="ARBA00023136"/>
    </source>
</evidence>
<accession>A0A8J4PQY4</accession>
<dbReference type="EMBL" id="AJWJ01000321">
    <property type="protein sequence ID" value="KAF2071978.1"/>
    <property type="molecule type" value="Genomic_DNA"/>
</dbReference>
<dbReference type="PANTHER" id="PTHR24303:SF31">
    <property type="entry name" value="CYTOCHROME P450 307A1-RELATED"/>
    <property type="match status" value="1"/>
</dbReference>
<evidence type="ECO:0000256" key="7">
    <source>
        <dbReference type="ARBA" id="ARBA00022989"/>
    </source>
</evidence>
<keyword evidence="11" id="KW-0472">Membrane</keyword>
<comment type="subcellular location">
    <subcellularLocation>
        <location evidence="2">Membrane</location>
        <topology evidence="2">Single-pass membrane protein</topology>
    </subcellularLocation>
</comment>
<dbReference type="PRINTS" id="PR00385">
    <property type="entry name" value="P450"/>
</dbReference>
<feature type="binding site" description="axial binding residue" evidence="12">
    <location>
        <position position="377"/>
    </location>
    <ligand>
        <name>heme</name>
        <dbReference type="ChEBI" id="CHEBI:30413"/>
    </ligand>
    <ligandPart>
        <name>Fe</name>
        <dbReference type="ChEBI" id="CHEBI:18248"/>
    </ligandPart>
</feature>
<dbReference type="PROSITE" id="PS00086">
    <property type="entry name" value="CYTOCHROME_P450"/>
    <property type="match status" value="1"/>
</dbReference>
<comment type="similarity">
    <text evidence="3 13">Belongs to the cytochrome P450 family.</text>
</comment>
<dbReference type="AlphaFoldDB" id="A0A8J4PQY4"/>
<organism evidence="14 15">
    <name type="scientific">Polysphondylium violaceum</name>
    <dbReference type="NCBI Taxonomy" id="133409"/>
    <lineage>
        <taxon>Eukaryota</taxon>
        <taxon>Amoebozoa</taxon>
        <taxon>Evosea</taxon>
        <taxon>Eumycetozoa</taxon>
        <taxon>Dictyostelia</taxon>
        <taxon>Dictyosteliales</taxon>
        <taxon>Dictyosteliaceae</taxon>
        <taxon>Polysphondylium</taxon>
    </lineage>
</organism>
<dbReference type="GO" id="GO:0016705">
    <property type="term" value="F:oxidoreductase activity, acting on paired donors, with incorporation or reduction of molecular oxygen"/>
    <property type="evidence" value="ECO:0007669"/>
    <property type="project" value="InterPro"/>
</dbReference>
<evidence type="ECO:0008006" key="16">
    <source>
        <dbReference type="Google" id="ProtNLM"/>
    </source>
</evidence>
<sequence length="432" mass="50468">MKITEYYQGRPFRLWMGDIHSIIISDPETIREIFVKHCDNFINRIEMPSISVVSSDYLSLSASSQPHWEKVKHVMIQAFTQLYKTKAKEISVVKVEKFIHVLKLYTKSGECFTPRRYCQTFVINIMLKFVVGKSINYTEVREDRELLDRLIKPMEDVFTHLGGHHLGDFVSFLQPLYLFYLENFNDPAADLKKYIDEEILKHQKTYDPDNHRDVLDLLLSNLDHVNGDLKTIRALLQDFLNSGTETTSTTLEWFFLAMANNPDVQEKAYQELVKIADKETMLITYCQRQYTPYTNALIKEVMRKYPVLPIGLLRNCSNDITINGTHIPKDTIVFQNLHYLFKSDRYWDQPNEFKPERFLEDNHSDIFHPFGVGPRLCVGQSLANDILYMGIANVLLNFKIQSINAKQVDETELFTLTVHPNLFQVSLKSRLY</sequence>
<dbReference type="GO" id="GO:0005506">
    <property type="term" value="F:iron ion binding"/>
    <property type="evidence" value="ECO:0007669"/>
    <property type="project" value="InterPro"/>
</dbReference>
<dbReference type="PANTHER" id="PTHR24303">
    <property type="entry name" value="HEME-BINDING MONOOXYGENASE FAMILY"/>
    <property type="match status" value="1"/>
</dbReference>
<evidence type="ECO:0000313" key="14">
    <source>
        <dbReference type="EMBL" id="KAF2071978.1"/>
    </source>
</evidence>
<dbReference type="Gene3D" id="1.10.630.10">
    <property type="entry name" value="Cytochrome P450"/>
    <property type="match status" value="1"/>
</dbReference>
<keyword evidence="6 12" id="KW-0479">Metal-binding</keyword>
<evidence type="ECO:0000256" key="1">
    <source>
        <dbReference type="ARBA" id="ARBA00001971"/>
    </source>
</evidence>
<evidence type="ECO:0000256" key="3">
    <source>
        <dbReference type="ARBA" id="ARBA00010617"/>
    </source>
</evidence>
<keyword evidence="4 12" id="KW-0349">Heme</keyword>
<keyword evidence="5" id="KW-0812">Transmembrane</keyword>
<evidence type="ECO:0000256" key="9">
    <source>
        <dbReference type="ARBA" id="ARBA00023004"/>
    </source>
</evidence>
<evidence type="ECO:0000256" key="5">
    <source>
        <dbReference type="ARBA" id="ARBA00022692"/>
    </source>
</evidence>
<dbReference type="InterPro" id="IPR017972">
    <property type="entry name" value="Cyt_P450_CS"/>
</dbReference>
<comment type="caution">
    <text evidence="14">The sequence shown here is derived from an EMBL/GenBank/DDBJ whole genome shotgun (WGS) entry which is preliminary data.</text>
</comment>
<keyword evidence="7" id="KW-1133">Transmembrane helix</keyword>
<comment type="cofactor">
    <cofactor evidence="1 12">
        <name>heme</name>
        <dbReference type="ChEBI" id="CHEBI:30413"/>
    </cofactor>
</comment>
<proteinExistence type="inferred from homology"/>
<evidence type="ECO:0000256" key="10">
    <source>
        <dbReference type="ARBA" id="ARBA00023033"/>
    </source>
</evidence>
<gene>
    <name evidence="14" type="ORF">CYY_006715</name>
</gene>
<protein>
    <recommendedName>
        <fullName evidence="16">Cytochrome P450 family protein</fullName>
    </recommendedName>
</protein>
<dbReference type="CDD" id="cd20617">
    <property type="entry name" value="CYP1_2-like"/>
    <property type="match status" value="1"/>
</dbReference>
<reference evidence="14" key="1">
    <citation type="submission" date="2020-01" db="EMBL/GenBank/DDBJ databases">
        <title>Development of genomics and gene disruption for Polysphondylium violaceum indicates a role for the polyketide synthase stlB in stalk morphogenesis.</title>
        <authorList>
            <person name="Narita B."/>
            <person name="Kawabe Y."/>
            <person name="Kin K."/>
            <person name="Saito T."/>
            <person name="Gibbs R."/>
            <person name="Kuspa A."/>
            <person name="Muzny D."/>
            <person name="Queller D."/>
            <person name="Richards S."/>
            <person name="Strassman J."/>
            <person name="Sucgang R."/>
            <person name="Worley K."/>
            <person name="Schaap P."/>
        </authorList>
    </citation>
    <scope>NUCLEOTIDE SEQUENCE</scope>
    <source>
        <strain evidence="14">QSvi11</strain>
    </source>
</reference>
<evidence type="ECO:0000256" key="12">
    <source>
        <dbReference type="PIRSR" id="PIRSR602401-1"/>
    </source>
</evidence>
<dbReference type="PRINTS" id="PR00463">
    <property type="entry name" value="EP450I"/>
</dbReference>
<evidence type="ECO:0000256" key="4">
    <source>
        <dbReference type="ARBA" id="ARBA00022617"/>
    </source>
</evidence>
<keyword evidence="9 12" id="KW-0408">Iron</keyword>
<evidence type="ECO:0000256" key="6">
    <source>
        <dbReference type="ARBA" id="ARBA00022723"/>
    </source>
</evidence>
<dbReference type="Pfam" id="PF00067">
    <property type="entry name" value="p450"/>
    <property type="match status" value="1"/>
</dbReference>
<evidence type="ECO:0000256" key="13">
    <source>
        <dbReference type="RuleBase" id="RU000461"/>
    </source>
</evidence>
<dbReference type="InterPro" id="IPR002401">
    <property type="entry name" value="Cyt_P450_E_grp-I"/>
</dbReference>
<keyword evidence="10 13" id="KW-0503">Monooxygenase</keyword>
<dbReference type="OrthoDB" id="19324at2759"/>
<evidence type="ECO:0000256" key="2">
    <source>
        <dbReference type="ARBA" id="ARBA00004167"/>
    </source>
</evidence>
<dbReference type="InterPro" id="IPR001128">
    <property type="entry name" value="Cyt_P450"/>
</dbReference>
<dbReference type="GO" id="GO:0004497">
    <property type="term" value="F:monooxygenase activity"/>
    <property type="evidence" value="ECO:0007669"/>
    <property type="project" value="UniProtKB-KW"/>
</dbReference>
<keyword evidence="15" id="KW-1185">Reference proteome</keyword>
<dbReference type="Proteomes" id="UP000695562">
    <property type="component" value="Unassembled WGS sequence"/>
</dbReference>
<dbReference type="GO" id="GO:0020037">
    <property type="term" value="F:heme binding"/>
    <property type="evidence" value="ECO:0007669"/>
    <property type="project" value="InterPro"/>
</dbReference>
<dbReference type="SUPFAM" id="SSF48264">
    <property type="entry name" value="Cytochrome P450"/>
    <property type="match status" value="1"/>
</dbReference>
<evidence type="ECO:0000256" key="8">
    <source>
        <dbReference type="ARBA" id="ARBA00023002"/>
    </source>
</evidence>
<name>A0A8J4PQY4_9MYCE</name>
<dbReference type="InterPro" id="IPR036396">
    <property type="entry name" value="Cyt_P450_sf"/>
</dbReference>
<keyword evidence="8 13" id="KW-0560">Oxidoreductase</keyword>
<dbReference type="GO" id="GO:0016020">
    <property type="term" value="C:membrane"/>
    <property type="evidence" value="ECO:0007669"/>
    <property type="project" value="UniProtKB-SubCell"/>
</dbReference>
<evidence type="ECO:0000313" key="15">
    <source>
        <dbReference type="Proteomes" id="UP000695562"/>
    </source>
</evidence>